<evidence type="ECO:0000313" key="2">
    <source>
        <dbReference type="EMBL" id="OKL62598.1"/>
    </source>
</evidence>
<proteinExistence type="predicted"/>
<accession>A0A225AZ20</accession>
<dbReference type="AlphaFoldDB" id="A0A225AZ20"/>
<evidence type="ECO:0000256" key="1">
    <source>
        <dbReference type="SAM" id="MobiDB-lite"/>
    </source>
</evidence>
<organism evidence="2 3">
    <name type="scientific">Talaromyces atroroseus</name>
    <dbReference type="NCBI Taxonomy" id="1441469"/>
    <lineage>
        <taxon>Eukaryota</taxon>
        <taxon>Fungi</taxon>
        <taxon>Dikarya</taxon>
        <taxon>Ascomycota</taxon>
        <taxon>Pezizomycotina</taxon>
        <taxon>Eurotiomycetes</taxon>
        <taxon>Eurotiomycetidae</taxon>
        <taxon>Eurotiales</taxon>
        <taxon>Trichocomaceae</taxon>
        <taxon>Talaromyces</taxon>
        <taxon>Talaromyces sect. Trachyspermi</taxon>
    </lineage>
</organism>
<dbReference type="RefSeq" id="XP_020122719.1">
    <property type="nucleotide sequence ID" value="XM_020264416.1"/>
</dbReference>
<dbReference type="GeneID" id="31002135"/>
<name>A0A225AZ20_TALAT</name>
<feature type="compositionally biased region" description="Basic and acidic residues" evidence="1">
    <location>
        <begin position="163"/>
        <end position="172"/>
    </location>
</feature>
<evidence type="ECO:0000313" key="3">
    <source>
        <dbReference type="Proteomes" id="UP000214365"/>
    </source>
</evidence>
<feature type="region of interest" description="Disordered" evidence="1">
    <location>
        <begin position="1"/>
        <end position="217"/>
    </location>
</feature>
<feature type="compositionally biased region" description="Basic residues" evidence="1">
    <location>
        <begin position="104"/>
        <end position="120"/>
    </location>
</feature>
<comment type="caution">
    <text evidence="2">The sequence shown here is derived from an EMBL/GenBank/DDBJ whole genome shotgun (WGS) entry which is preliminary data.</text>
</comment>
<gene>
    <name evidence="2" type="ORF">UA08_02380</name>
</gene>
<feature type="compositionally biased region" description="Basic residues" evidence="1">
    <location>
        <begin position="28"/>
        <end position="45"/>
    </location>
</feature>
<protein>
    <submittedName>
        <fullName evidence="2">Uncharacterized protein</fullName>
    </submittedName>
</protein>
<keyword evidence="3" id="KW-1185">Reference proteome</keyword>
<reference evidence="2 3" key="1">
    <citation type="submission" date="2015-06" db="EMBL/GenBank/DDBJ databases">
        <title>Talaromyces atroroseus IBT 11181 draft genome.</title>
        <authorList>
            <person name="Rasmussen K.B."/>
            <person name="Rasmussen S."/>
            <person name="Petersen B."/>
            <person name="Sicheritz-Ponten T."/>
            <person name="Mortensen U.H."/>
            <person name="Thrane U."/>
        </authorList>
    </citation>
    <scope>NUCLEOTIDE SEQUENCE [LARGE SCALE GENOMIC DNA]</scope>
    <source>
        <strain evidence="2 3">IBT 11181</strain>
    </source>
</reference>
<dbReference type="STRING" id="1441469.A0A225AZ20"/>
<dbReference type="OrthoDB" id="6512771at2759"/>
<sequence>MSAAEVSIVTAAVATPEDNARGNTGSRGRGRRGRGHHRGRGRGGHNRSQGRDGIEEAPAPILPDATGIQNLAQSSTQQTPSGQPQRRAQSNRHPKQTQDTARGGHTHQGRRGNRSSRVRANRTANNNGHDRISPQVGGRSFGGRLTRNDEDAIENPSPSLATTHDDPLHADAPEFVPGQSPSHGLDSKTGSQLVKKQARKPPAKITTKSTAPDLATRTHEDIANAVSRSGRRTKDRLFSSVKQKMAQKLSDSGAVLDAICHRIFFQQHTHVGVKRRLTLVLYLEYLPTRADKLALVLARAAPILAIQPATQVLVYPVPLWDPHRTVFAERTQQQRGVSTLITHMAGAAGKYAVIYCLVGSTLVPFHVMKGSAVHAKRKSMLVVTVGKPKMRFYAVLLKRKLRVNYMTQRLQTLPATQRHG</sequence>
<dbReference type="EMBL" id="LFMY01000003">
    <property type="protein sequence ID" value="OKL62598.1"/>
    <property type="molecule type" value="Genomic_DNA"/>
</dbReference>
<dbReference type="Proteomes" id="UP000214365">
    <property type="component" value="Unassembled WGS sequence"/>
</dbReference>
<feature type="compositionally biased region" description="Low complexity" evidence="1">
    <location>
        <begin position="73"/>
        <end position="85"/>
    </location>
</feature>